<dbReference type="GO" id="GO:0032543">
    <property type="term" value="P:mitochondrial translation"/>
    <property type="evidence" value="ECO:0007669"/>
    <property type="project" value="InterPro"/>
</dbReference>
<dbReference type="EMBL" id="JAEUBE010000199">
    <property type="protein sequence ID" value="KAH3666825.1"/>
    <property type="molecule type" value="Genomic_DNA"/>
</dbReference>
<evidence type="ECO:0000256" key="1">
    <source>
        <dbReference type="ARBA" id="ARBA00004173"/>
    </source>
</evidence>
<dbReference type="RefSeq" id="XP_046061781.1">
    <property type="nucleotide sequence ID" value="XM_046204235.1"/>
</dbReference>
<dbReference type="InterPro" id="IPR042831">
    <property type="entry name" value="Ribosomal_mL40_fung"/>
</dbReference>
<reference evidence="9" key="1">
    <citation type="journal article" date="2021" name="Open Biol.">
        <title>Shared evolutionary footprints suggest mitochondrial oxidative damage underlies multiple complex I losses in fungi.</title>
        <authorList>
            <person name="Schikora-Tamarit M.A."/>
            <person name="Marcet-Houben M."/>
            <person name="Nosek J."/>
            <person name="Gabaldon T."/>
        </authorList>
    </citation>
    <scope>NUCLEOTIDE SEQUENCE</scope>
    <source>
        <strain evidence="9">CBS6075</strain>
    </source>
</reference>
<keyword evidence="6" id="KW-0687">Ribonucleoprotein</keyword>
<evidence type="ECO:0000256" key="2">
    <source>
        <dbReference type="ARBA" id="ARBA00009360"/>
    </source>
</evidence>
<evidence type="ECO:0000256" key="3">
    <source>
        <dbReference type="ARBA" id="ARBA00022946"/>
    </source>
</evidence>
<gene>
    <name evidence="9" type="ORF">OGAPHI_003274</name>
</gene>
<evidence type="ECO:0000313" key="10">
    <source>
        <dbReference type="Proteomes" id="UP000769157"/>
    </source>
</evidence>
<dbReference type="GO" id="GO:0005739">
    <property type="term" value="C:mitochondrion"/>
    <property type="evidence" value="ECO:0007669"/>
    <property type="project" value="UniProtKB-SubCell"/>
</dbReference>
<keyword evidence="5" id="KW-0496">Mitochondrion</keyword>
<evidence type="ECO:0000256" key="4">
    <source>
        <dbReference type="ARBA" id="ARBA00022980"/>
    </source>
</evidence>
<dbReference type="InterPro" id="IPR019192">
    <property type="entry name" value="Ribosomal_mL40"/>
</dbReference>
<comment type="subcellular location">
    <subcellularLocation>
        <location evidence="1">Mitochondrion</location>
    </subcellularLocation>
</comment>
<evidence type="ECO:0000256" key="5">
    <source>
        <dbReference type="ARBA" id="ARBA00023128"/>
    </source>
</evidence>
<dbReference type="Gene3D" id="6.10.250.3440">
    <property type="match status" value="1"/>
</dbReference>
<sequence>MFGLARTTQKSGINLQFVRTKRIRSGLDPVAQRVATQLSVTSATRKMPKMLKLCHEDYVKHVTVMRAWNVLQREKKQAAQNQLKQQYEAIKEANEDLKHLSPKLFEAANESEIGKRFPLEMRVPTDHPSRTGWFYDYTPRQLHITHARNASITVVFQESDDPASHGHLCSLVEQHIQGQEPGSPVFQRQTQQTGLLRFGSMFLLSQGFGETQGFFQHGKLSIVVNRISGRGRFLFWLPVVPRLEVVVCSSKGEPQVPEVEHGHSQEDEVIEVPFDASIDHSRGNQWANTGSQTVTTVPGLTQAYIATRARQPPAVIFRLPSRGSMFGQISAMRMNPTAFASQINETTAPAEVAQRTTEMSLHRFFGGLTRVMPPSTLCLAPEPEFDSPVKLEEGCCAGGIGMVLVEGSSSFVEARSKYEVFWCWSKYALLPSS</sequence>
<name>A0A9P8P7V1_9ASCO</name>
<organism evidence="9 10">
    <name type="scientific">Ogataea philodendri</name>
    <dbReference type="NCBI Taxonomy" id="1378263"/>
    <lineage>
        <taxon>Eukaryota</taxon>
        <taxon>Fungi</taxon>
        <taxon>Dikarya</taxon>
        <taxon>Ascomycota</taxon>
        <taxon>Saccharomycotina</taxon>
        <taxon>Pichiomycetes</taxon>
        <taxon>Pichiales</taxon>
        <taxon>Pichiaceae</taxon>
        <taxon>Ogataea</taxon>
    </lineage>
</organism>
<dbReference type="Pfam" id="PF09812">
    <property type="entry name" value="MRP-L28"/>
    <property type="match status" value="1"/>
</dbReference>
<dbReference type="PANTHER" id="PTHR39150:SF1">
    <property type="entry name" value="LARGE RIBOSOMAL SUBUNIT PROTEIN ML40"/>
    <property type="match status" value="1"/>
</dbReference>
<dbReference type="Proteomes" id="UP000769157">
    <property type="component" value="Unassembled WGS sequence"/>
</dbReference>
<dbReference type="OrthoDB" id="2098203at2759"/>
<dbReference type="GO" id="GO:0003735">
    <property type="term" value="F:structural constituent of ribosome"/>
    <property type="evidence" value="ECO:0007669"/>
    <property type="project" value="InterPro"/>
</dbReference>
<feature type="coiled-coil region" evidence="8">
    <location>
        <begin position="73"/>
        <end position="100"/>
    </location>
</feature>
<comment type="similarity">
    <text evidence="2">Belongs to the mitochondrion-specific ribosomal protein mL40 family.</text>
</comment>
<accession>A0A9P8P7V1</accession>
<dbReference type="AlphaFoldDB" id="A0A9P8P7V1"/>
<keyword evidence="4" id="KW-0689">Ribosomal protein</keyword>
<keyword evidence="3" id="KW-0809">Transit peptide</keyword>
<dbReference type="GO" id="GO:0005840">
    <property type="term" value="C:ribosome"/>
    <property type="evidence" value="ECO:0007669"/>
    <property type="project" value="UniProtKB-KW"/>
</dbReference>
<dbReference type="GeneID" id="70235241"/>
<evidence type="ECO:0000256" key="8">
    <source>
        <dbReference type="SAM" id="Coils"/>
    </source>
</evidence>
<protein>
    <recommendedName>
        <fullName evidence="7">Large ribosomal subunit protein mL40</fullName>
    </recommendedName>
</protein>
<keyword evidence="8" id="KW-0175">Coiled coil</keyword>
<reference evidence="9" key="2">
    <citation type="submission" date="2021-01" db="EMBL/GenBank/DDBJ databases">
        <authorList>
            <person name="Schikora-Tamarit M.A."/>
        </authorList>
    </citation>
    <scope>NUCLEOTIDE SEQUENCE</scope>
    <source>
        <strain evidence="9">CBS6075</strain>
    </source>
</reference>
<keyword evidence="10" id="KW-1185">Reference proteome</keyword>
<evidence type="ECO:0000313" key="9">
    <source>
        <dbReference type="EMBL" id="KAH3666825.1"/>
    </source>
</evidence>
<evidence type="ECO:0000256" key="7">
    <source>
        <dbReference type="ARBA" id="ARBA00035192"/>
    </source>
</evidence>
<dbReference type="PANTHER" id="PTHR39150">
    <property type="entry name" value="54S RIBOSOMAL PROTEIN L28, MITOCHONDRIAL"/>
    <property type="match status" value="1"/>
</dbReference>
<dbReference type="GO" id="GO:1990904">
    <property type="term" value="C:ribonucleoprotein complex"/>
    <property type="evidence" value="ECO:0007669"/>
    <property type="project" value="UniProtKB-KW"/>
</dbReference>
<evidence type="ECO:0000256" key="6">
    <source>
        <dbReference type="ARBA" id="ARBA00023274"/>
    </source>
</evidence>
<comment type="caution">
    <text evidence="9">The sequence shown here is derived from an EMBL/GenBank/DDBJ whole genome shotgun (WGS) entry which is preliminary data.</text>
</comment>
<dbReference type="FunFam" id="6.10.250.3440:FF:000001">
    <property type="entry name" value="Mitochondrial ribosomal protein L40"/>
    <property type="match status" value="1"/>
</dbReference>
<proteinExistence type="inferred from homology"/>